<dbReference type="SUPFAM" id="SSF52540">
    <property type="entry name" value="P-loop containing nucleoside triphosphate hydrolases"/>
    <property type="match status" value="2"/>
</dbReference>
<keyword evidence="5" id="KW-1185">Reference proteome</keyword>
<dbReference type="Gene3D" id="3.40.50.300">
    <property type="entry name" value="P-loop containing nucleotide triphosphate hydrolases"/>
    <property type="match status" value="1"/>
</dbReference>
<evidence type="ECO:0000259" key="3">
    <source>
        <dbReference type="PROSITE" id="PS51194"/>
    </source>
</evidence>
<proteinExistence type="predicted"/>
<dbReference type="Proteomes" id="UP000326907">
    <property type="component" value="Unassembled WGS sequence"/>
</dbReference>
<evidence type="ECO:0000313" key="5">
    <source>
        <dbReference type="Proteomes" id="UP000326907"/>
    </source>
</evidence>
<dbReference type="InterPro" id="IPR000330">
    <property type="entry name" value="SNF2_N"/>
</dbReference>
<dbReference type="GO" id="GO:0004386">
    <property type="term" value="F:helicase activity"/>
    <property type="evidence" value="ECO:0007669"/>
    <property type="project" value="UniProtKB-KW"/>
</dbReference>
<reference evidence="4 5" key="1">
    <citation type="submission" date="2019-09" db="EMBL/GenBank/DDBJ databases">
        <authorList>
            <person name="Liu P."/>
        </authorList>
    </citation>
    <scope>NUCLEOTIDE SEQUENCE [LARGE SCALE GENOMIC DNA]</scope>
    <source>
        <strain evidence="4 5">TRM68085</strain>
    </source>
</reference>
<dbReference type="InterPro" id="IPR038718">
    <property type="entry name" value="SNF2-like_sf"/>
</dbReference>
<name>A0A5N5EDS5_9ACTN</name>
<keyword evidence="4" id="KW-0547">Nucleotide-binding</keyword>
<comment type="caution">
    <text evidence="4">The sequence shown here is derived from an EMBL/GenBank/DDBJ whole genome shotgun (WGS) entry which is preliminary data.</text>
</comment>
<sequence length="1144" mass="125343">MCSNSEGLVVVAPGGRCVRRRATGTWGGMIMEKGPADGLTVGAFVRVKDAPGIGKVGKVTGDRVRVDYFESPVTTVASSRWVSGPQAQQVLLDCEERIWWRSRNGAWNAGRVVHASAREYIVRFPNTTYDLPVGVDDLYVRWDRPVQDPVANLAVRGASTTPYRDARLPLLRSLVRQRGACAGMSTFLSSSVELYPHQVNAALTVLSDPVQRYLLADEVGLGKTIEAGYVIRQVLLDDPAARVVVVCPAALHRQWLWELQEKFHIGDFPVERLVVTSHETPLKWQAYEGFALVVVDEAHVLVRSGPGQSPYQELRALAHSAQRLLLLSATPVTSDYLTNLGLLHLLDAELYRWDQKEQFEQRYAMRSALADAVQSLDPDAQYVIRESLDEIAAMLPSDDARYHRLAADVVALLDDEEELADEETRDQFGPRVAQVRAHLSETYRIHRRVIRHRRDAVLRESTDPDAAGLEYAVRGRERPVLIDMPSGAGEAAAELVLRWWSQVRDHLENRGLADGADGAEADGSSAAYGLVLAVLATRATAWQHDVVDALRWRVCADRAAAQRAGLSAHEQALLVAAPLVAEERALLSVAEKETVTPPSPSDVRSLVDALIPHLKQLKKSVIFCGPGQLAGQLADHLCSRFGLLTVAEHTHRRGAAQAASALEEWSKTTGQAVLVADDSAEDGLNLQVADGVFHLRLCWSANQLEQRLGRVDRYPGALSAGQQAPAAQFRLADDRGGDASFTEAWAELLAEGYTIFDASTSTLQDAIAQSLEGVWREAFLSGPEGLLAQKETVQRRLQEERHEIAKMDLLESIHVADQGLRSVPTSLIDTETDWKQAELALLGYTSKEGGGIGLPHLTRAVNGVPAVQFAVHTAKPLLAPRHWRRVQQRITDNALASGLFNRSRALRHPGMRLFRLGNPLVDALGEAVLHDDLGQSAFFRRIDRSMPRGEEPQPYYGFDFLIEADVAPALAHVVHSPDAERALRRQADRILAPFVSRIWVEGGTNRAVLDPAQRAWLDEPYNKNNGDRNYNSARADEYFALFGGQAAAATIAQEASQAALTCLYDTTELVATCEQAQQQALQVAAILNAQCGARQAAGHLVGDTEGLVTDAAILRSLAEGLSRPVIRIVAAVCVVRRGLEYVQA</sequence>
<dbReference type="PROSITE" id="PS51192">
    <property type="entry name" value="HELICASE_ATP_BIND_1"/>
    <property type="match status" value="1"/>
</dbReference>
<feature type="domain" description="Helicase ATP-binding" evidence="2">
    <location>
        <begin position="204"/>
        <end position="349"/>
    </location>
</feature>
<dbReference type="PANTHER" id="PTHR45766:SF6">
    <property type="entry name" value="SWI_SNF-RELATED MATRIX-ASSOCIATED ACTIN-DEPENDENT REGULATOR OF CHROMATIN SUBFAMILY A-LIKE PROTEIN 1"/>
    <property type="match status" value="1"/>
</dbReference>
<dbReference type="PROSITE" id="PS51194">
    <property type="entry name" value="HELICASE_CTER"/>
    <property type="match status" value="1"/>
</dbReference>
<gene>
    <name evidence="4" type="ORF">F5983_33855</name>
</gene>
<protein>
    <submittedName>
        <fullName evidence="4">DEAD/DEAH box helicase</fullName>
    </submittedName>
</protein>
<keyword evidence="4" id="KW-0347">Helicase</keyword>
<accession>A0A5N5EDS5</accession>
<dbReference type="GO" id="GO:0016787">
    <property type="term" value="F:hydrolase activity"/>
    <property type="evidence" value="ECO:0007669"/>
    <property type="project" value="UniProtKB-KW"/>
</dbReference>
<dbReference type="InterPro" id="IPR001650">
    <property type="entry name" value="Helicase_C-like"/>
</dbReference>
<feature type="domain" description="Helicase C-terminal" evidence="3">
    <location>
        <begin position="606"/>
        <end position="767"/>
    </location>
</feature>
<dbReference type="SMART" id="SM00487">
    <property type="entry name" value="DEXDc"/>
    <property type="match status" value="1"/>
</dbReference>
<dbReference type="Gene3D" id="3.40.50.10810">
    <property type="entry name" value="Tandem AAA-ATPase domain"/>
    <property type="match status" value="1"/>
</dbReference>
<dbReference type="EMBL" id="VYUA01000057">
    <property type="protein sequence ID" value="KAB2588163.1"/>
    <property type="molecule type" value="Genomic_DNA"/>
</dbReference>
<evidence type="ECO:0000259" key="2">
    <source>
        <dbReference type="PROSITE" id="PS51192"/>
    </source>
</evidence>
<dbReference type="NCBIfam" id="NF041062">
    <property type="entry name" value="DpdE"/>
    <property type="match status" value="1"/>
</dbReference>
<evidence type="ECO:0000256" key="1">
    <source>
        <dbReference type="ARBA" id="ARBA00022801"/>
    </source>
</evidence>
<keyword evidence="1" id="KW-0378">Hydrolase</keyword>
<evidence type="ECO:0000313" key="4">
    <source>
        <dbReference type="EMBL" id="KAB2588163.1"/>
    </source>
</evidence>
<dbReference type="AlphaFoldDB" id="A0A5N5EDS5"/>
<dbReference type="InterPro" id="IPR014001">
    <property type="entry name" value="Helicase_ATP-bd"/>
</dbReference>
<dbReference type="Pfam" id="PF00176">
    <property type="entry name" value="SNF2-rel_dom"/>
    <property type="match status" value="1"/>
</dbReference>
<dbReference type="Pfam" id="PF00271">
    <property type="entry name" value="Helicase_C"/>
    <property type="match status" value="1"/>
</dbReference>
<keyword evidence="4" id="KW-0067">ATP-binding</keyword>
<dbReference type="PANTHER" id="PTHR45766">
    <property type="entry name" value="DNA ANNEALING HELICASE AND ENDONUCLEASE ZRANB3 FAMILY MEMBER"/>
    <property type="match status" value="1"/>
</dbReference>
<organism evidence="4 5">
    <name type="scientific">Streptomyces arboris</name>
    <dbReference type="NCBI Taxonomy" id="2600619"/>
    <lineage>
        <taxon>Bacteria</taxon>
        <taxon>Bacillati</taxon>
        <taxon>Actinomycetota</taxon>
        <taxon>Actinomycetes</taxon>
        <taxon>Kitasatosporales</taxon>
        <taxon>Streptomycetaceae</taxon>
        <taxon>Streptomyces</taxon>
    </lineage>
</organism>
<dbReference type="InterPro" id="IPR027417">
    <property type="entry name" value="P-loop_NTPase"/>
</dbReference>
<dbReference type="GO" id="GO:0005524">
    <property type="term" value="F:ATP binding"/>
    <property type="evidence" value="ECO:0007669"/>
    <property type="project" value="InterPro"/>
</dbReference>